<evidence type="ECO:0000256" key="8">
    <source>
        <dbReference type="RuleBase" id="RU363032"/>
    </source>
</evidence>
<comment type="subcellular location">
    <subcellularLocation>
        <location evidence="1 8">Cell membrane</location>
        <topology evidence="1 8">Multi-pass membrane protein</topology>
    </subcellularLocation>
</comment>
<dbReference type="CDD" id="cd06261">
    <property type="entry name" value="TM_PBP2"/>
    <property type="match status" value="1"/>
</dbReference>
<dbReference type="GO" id="GO:0055085">
    <property type="term" value="P:transmembrane transport"/>
    <property type="evidence" value="ECO:0007669"/>
    <property type="project" value="InterPro"/>
</dbReference>
<dbReference type="GO" id="GO:0005886">
    <property type="term" value="C:plasma membrane"/>
    <property type="evidence" value="ECO:0007669"/>
    <property type="project" value="UniProtKB-SubCell"/>
</dbReference>
<dbReference type="RefSeq" id="WP_073134036.1">
    <property type="nucleotide sequence ID" value="NZ_FQZF01000009.1"/>
</dbReference>
<keyword evidence="4" id="KW-1003">Cell membrane</keyword>
<keyword evidence="3 8" id="KW-0813">Transport</keyword>
<evidence type="ECO:0000313" key="10">
    <source>
        <dbReference type="EMBL" id="SHJ17731.1"/>
    </source>
</evidence>
<dbReference type="InterPro" id="IPR035906">
    <property type="entry name" value="MetI-like_sf"/>
</dbReference>
<feature type="transmembrane region" description="Helical" evidence="8">
    <location>
        <begin position="208"/>
        <end position="236"/>
    </location>
</feature>
<feature type="transmembrane region" description="Helical" evidence="8">
    <location>
        <begin position="256"/>
        <end position="281"/>
    </location>
</feature>
<feature type="domain" description="ABC transmembrane type-1" evidence="9">
    <location>
        <begin position="72"/>
        <end position="277"/>
    </location>
</feature>
<keyword evidence="7 8" id="KW-0472">Membrane</keyword>
<keyword evidence="6 8" id="KW-1133">Transmembrane helix</keyword>
<dbReference type="Pfam" id="PF00528">
    <property type="entry name" value="BPD_transp_1"/>
    <property type="match status" value="1"/>
</dbReference>
<dbReference type="PANTHER" id="PTHR42929">
    <property type="entry name" value="INNER MEMBRANE ABC TRANSPORTER PERMEASE PROTEIN YDCU-RELATED-RELATED"/>
    <property type="match status" value="1"/>
</dbReference>
<dbReference type="Proteomes" id="UP000184387">
    <property type="component" value="Unassembled WGS sequence"/>
</dbReference>
<name>A0A1M6H687_9PROT</name>
<feature type="transmembrane region" description="Helical" evidence="8">
    <location>
        <begin position="71"/>
        <end position="95"/>
    </location>
</feature>
<evidence type="ECO:0000256" key="5">
    <source>
        <dbReference type="ARBA" id="ARBA00022692"/>
    </source>
</evidence>
<dbReference type="PANTHER" id="PTHR42929:SF5">
    <property type="entry name" value="ABC TRANSPORTER PERMEASE PROTEIN"/>
    <property type="match status" value="1"/>
</dbReference>
<keyword evidence="11" id="KW-1185">Reference proteome</keyword>
<dbReference type="Gene3D" id="1.10.3720.10">
    <property type="entry name" value="MetI-like"/>
    <property type="match status" value="1"/>
</dbReference>
<evidence type="ECO:0000256" key="3">
    <source>
        <dbReference type="ARBA" id="ARBA00022448"/>
    </source>
</evidence>
<organism evidence="10 11">
    <name type="scientific">Muricoccus roseus</name>
    <dbReference type="NCBI Taxonomy" id="198092"/>
    <lineage>
        <taxon>Bacteria</taxon>
        <taxon>Pseudomonadati</taxon>
        <taxon>Pseudomonadota</taxon>
        <taxon>Alphaproteobacteria</taxon>
        <taxon>Acetobacterales</taxon>
        <taxon>Roseomonadaceae</taxon>
        <taxon>Muricoccus</taxon>
    </lineage>
</organism>
<dbReference type="PROSITE" id="PS50928">
    <property type="entry name" value="ABC_TM1"/>
    <property type="match status" value="1"/>
</dbReference>
<evidence type="ECO:0000256" key="4">
    <source>
        <dbReference type="ARBA" id="ARBA00022475"/>
    </source>
</evidence>
<proteinExistence type="inferred from homology"/>
<protein>
    <submittedName>
        <fullName evidence="10">Putative spermidine/putrescine transport system permease protein</fullName>
    </submittedName>
</protein>
<evidence type="ECO:0000256" key="1">
    <source>
        <dbReference type="ARBA" id="ARBA00004651"/>
    </source>
</evidence>
<dbReference type="SUPFAM" id="SSF161098">
    <property type="entry name" value="MetI-like"/>
    <property type="match status" value="1"/>
</dbReference>
<keyword evidence="5 8" id="KW-0812">Transmembrane</keyword>
<gene>
    <name evidence="10" type="ORF">SAMN02745194_01945</name>
</gene>
<evidence type="ECO:0000256" key="7">
    <source>
        <dbReference type="ARBA" id="ARBA00023136"/>
    </source>
</evidence>
<evidence type="ECO:0000256" key="6">
    <source>
        <dbReference type="ARBA" id="ARBA00022989"/>
    </source>
</evidence>
<feature type="transmembrane region" description="Helical" evidence="8">
    <location>
        <begin position="150"/>
        <end position="173"/>
    </location>
</feature>
<dbReference type="AlphaFoldDB" id="A0A1M6H687"/>
<dbReference type="OrthoDB" id="7915284at2"/>
<evidence type="ECO:0000259" key="9">
    <source>
        <dbReference type="PROSITE" id="PS50928"/>
    </source>
</evidence>
<evidence type="ECO:0000313" key="11">
    <source>
        <dbReference type="Proteomes" id="UP000184387"/>
    </source>
</evidence>
<feature type="transmembrane region" description="Helical" evidence="8">
    <location>
        <begin position="12"/>
        <end position="37"/>
    </location>
</feature>
<sequence>MSRPSKRRTTGLTAGLLIGPATFLVMGALVTPLLLLARYSLNRYDRTNFMVEALTPENYLRFFYDPFYTGVLWTTLWIALVTTVLCLVLGFPIAYRLARSQSRWKSVGVLLVILPLFIGSTVRALGWMGVLGRGGLVDSTVAALSPGSSFPLLYTPFAVVVGILSINLPYMVLTLQSVIEGIDARVEEAADSLGADPSRRFWHVVLPLALPGLATGGVLVFILAMNAYATPLLLGGARFQMMAPMLFREYAVNNNWPFAAAIAFILMVTTLTLTAASSAFVQRRYKAA</sequence>
<dbReference type="InterPro" id="IPR000515">
    <property type="entry name" value="MetI-like"/>
</dbReference>
<dbReference type="STRING" id="198092.SAMN02745194_01945"/>
<feature type="transmembrane region" description="Helical" evidence="8">
    <location>
        <begin position="107"/>
        <end position="130"/>
    </location>
</feature>
<accession>A0A1M6H687</accession>
<evidence type="ECO:0000256" key="2">
    <source>
        <dbReference type="ARBA" id="ARBA00007069"/>
    </source>
</evidence>
<comment type="similarity">
    <text evidence="2">Belongs to the binding-protein-dependent transport system permease family. CysTW subfamily.</text>
</comment>
<dbReference type="EMBL" id="FQZF01000009">
    <property type="protein sequence ID" value="SHJ17731.1"/>
    <property type="molecule type" value="Genomic_DNA"/>
</dbReference>
<reference evidence="10 11" key="1">
    <citation type="submission" date="2016-11" db="EMBL/GenBank/DDBJ databases">
        <authorList>
            <person name="Jaros S."/>
            <person name="Januszkiewicz K."/>
            <person name="Wedrychowicz H."/>
        </authorList>
    </citation>
    <scope>NUCLEOTIDE SEQUENCE [LARGE SCALE GENOMIC DNA]</scope>
    <source>
        <strain evidence="10 11">DSM 14916</strain>
    </source>
</reference>